<feature type="domain" description="Helicase ATP-binding" evidence="7">
    <location>
        <begin position="56"/>
        <end position="238"/>
    </location>
</feature>
<dbReference type="GO" id="GO:0016787">
    <property type="term" value="F:hydrolase activity"/>
    <property type="evidence" value="ECO:0007669"/>
    <property type="project" value="UniProtKB-KW"/>
</dbReference>
<name>A0AAW1PKB2_9CHLO</name>
<evidence type="ECO:0000256" key="3">
    <source>
        <dbReference type="ARBA" id="ARBA00022806"/>
    </source>
</evidence>
<evidence type="ECO:0000313" key="11">
    <source>
        <dbReference type="Proteomes" id="UP001489004"/>
    </source>
</evidence>
<dbReference type="SUPFAM" id="SSF52540">
    <property type="entry name" value="P-loop containing nucleoside triphosphate hydrolases"/>
    <property type="match status" value="1"/>
</dbReference>
<dbReference type="GO" id="GO:0003724">
    <property type="term" value="F:RNA helicase activity"/>
    <property type="evidence" value="ECO:0007669"/>
    <property type="project" value="InterPro"/>
</dbReference>
<evidence type="ECO:0000259" key="9">
    <source>
        <dbReference type="PROSITE" id="PS51195"/>
    </source>
</evidence>
<dbReference type="PROSITE" id="PS51192">
    <property type="entry name" value="HELICASE_ATP_BIND_1"/>
    <property type="match status" value="1"/>
</dbReference>
<dbReference type="Pfam" id="PF00270">
    <property type="entry name" value="DEAD"/>
    <property type="match status" value="1"/>
</dbReference>
<dbReference type="GO" id="GO:0005524">
    <property type="term" value="F:ATP binding"/>
    <property type="evidence" value="ECO:0007669"/>
    <property type="project" value="UniProtKB-KW"/>
</dbReference>
<feature type="compositionally biased region" description="Basic residues" evidence="6">
    <location>
        <begin position="498"/>
        <end position="509"/>
    </location>
</feature>
<feature type="region of interest" description="Disordered" evidence="6">
    <location>
        <begin position="415"/>
        <end position="509"/>
    </location>
</feature>
<dbReference type="Gene3D" id="3.40.50.300">
    <property type="entry name" value="P-loop containing nucleotide triphosphate hydrolases"/>
    <property type="match status" value="2"/>
</dbReference>
<evidence type="ECO:0000256" key="1">
    <source>
        <dbReference type="ARBA" id="ARBA00022741"/>
    </source>
</evidence>
<dbReference type="PROSITE" id="PS51194">
    <property type="entry name" value="HELICASE_CTER"/>
    <property type="match status" value="1"/>
</dbReference>
<keyword evidence="3" id="KW-0347">Helicase</keyword>
<evidence type="ECO:0000256" key="4">
    <source>
        <dbReference type="ARBA" id="ARBA00022840"/>
    </source>
</evidence>
<dbReference type="InterPro" id="IPR001650">
    <property type="entry name" value="Helicase_C-like"/>
</dbReference>
<dbReference type="AlphaFoldDB" id="A0AAW1PKB2"/>
<dbReference type="InterPro" id="IPR027417">
    <property type="entry name" value="P-loop_NTPase"/>
</dbReference>
<feature type="compositionally biased region" description="Basic and acidic residues" evidence="6">
    <location>
        <begin position="426"/>
        <end position="444"/>
    </location>
</feature>
<dbReference type="PROSITE" id="PS51195">
    <property type="entry name" value="Q_MOTIF"/>
    <property type="match status" value="1"/>
</dbReference>
<comment type="caution">
    <text evidence="10">The sequence shown here is derived from an EMBL/GenBank/DDBJ whole genome shotgun (WGS) entry which is preliminary data.</text>
</comment>
<dbReference type="GO" id="GO:0003676">
    <property type="term" value="F:nucleic acid binding"/>
    <property type="evidence" value="ECO:0007669"/>
    <property type="project" value="InterPro"/>
</dbReference>
<dbReference type="CDD" id="cd18787">
    <property type="entry name" value="SF2_C_DEAD"/>
    <property type="match status" value="1"/>
</dbReference>
<dbReference type="EMBL" id="JALJOR010000011">
    <property type="protein sequence ID" value="KAK9809038.1"/>
    <property type="molecule type" value="Genomic_DNA"/>
</dbReference>
<keyword evidence="2" id="KW-0378">Hydrolase</keyword>
<organism evidence="10 11">
    <name type="scientific">[Myrmecia] bisecta</name>
    <dbReference type="NCBI Taxonomy" id="41462"/>
    <lineage>
        <taxon>Eukaryota</taxon>
        <taxon>Viridiplantae</taxon>
        <taxon>Chlorophyta</taxon>
        <taxon>core chlorophytes</taxon>
        <taxon>Trebouxiophyceae</taxon>
        <taxon>Trebouxiales</taxon>
        <taxon>Trebouxiaceae</taxon>
        <taxon>Myrmecia</taxon>
    </lineage>
</organism>
<dbReference type="SMART" id="SM00490">
    <property type="entry name" value="HELICc"/>
    <property type="match status" value="1"/>
</dbReference>
<keyword evidence="11" id="KW-1185">Reference proteome</keyword>
<dbReference type="InterPro" id="IPR044742">
    <property type="entry name" value="DEAD/DEAH_RhlB"/>
</dbReference>
<dbReference type="InterPro" id="IPR014001">
    <property type="entry name" value="Helicase_ATP-bd"/>
</dbReference>
<evidence type="ECO:0008006" key="12">
    <source>
        <dbReference type="Google" id="ProtNLM"/>
    </source>
</evidence>
<feature type="domain" description="DEAD-box RNA helicase Q" evidence="9">
    <location>
        <begin position="25"/>
        <end position="53"/>
    </location>
</feature>
<evidence type="ECO:0000256" key="6">
    <source>
        <dbReference type="SAM" id="MobiDB-lite"/>
    </source>
</evidence>
<dbReference type="InterPro" id="IPR014014">
    <property type="entry name" value="RNA_helicase_DEAD_Q_motif"/>
</dbReference>
<evidence type="ECO:0000313" key="10">
    <source>
        <dbReference type="EMBL" id="KAK9809038.1"/>
    </source>
</evidence>
<evidence type="ECO:0000259" key="8">
    <source>
        <dbReference type="PROSITE" id="PS51194"/>
    </source>
</evidence>
<dbReference type="InterPro" id="IPR011545">
    <property type="entry name" value="DEAD/DEAH_box_helicase_dom"/>
</dbReference>
<accession>A0AAW1PKB2</accession>
<sequence>MLQLQCLARRTAVNGSTKTTAQPTSTFESLGLSASLLHAVAEHRLTSPTEIQAAAIPVILKGGDVLLASHTGSGKTLAYLLPLIKLLKEQEAQEGFVSRPKRPRAIVLGPTRELTDQILRVAKSLSHHVKFRSTCVNGGGTMGQQTDALANPLDIVIGTPQKVAQHAEKGHLYYGDVQLLVLDEADTMFDRGFGPEVKQVLQPLRSKSQPAHCILVSATLSKAVRQLLDKEFPGIQVVETKSLHKGVAGARHSFLPLPPEVNKLDLLAQVVEGEQRRGKRLMVFCNTLDSCRATEHFLQERAVPTVCYHGDVPLNDRRLAIERFACSELTSPSDQPVLVCTDLAARGLDMPGRVDHVINFDFPLNPIDYIHRTGRTARAGAAGRITSIVSKRDQVLAGRIEQALQQDLPLDELSAARSVLPPNMRPKPETLKRRAAEKKAELSGRKGMRGAARIKLTDDLAKRKSGQSSQGKAAGGIARNPLGGSKSRGKSDFIGPSRGRKARQTQKFK</sequence>
<proteinExistence type="predicted"/>
<dbReference type="Pfam" id="PF00271">
    <property type="entry name" value="Helicase_C"/>
    <property type="match status" value="1"/>
</dbReference>
<dbReference type="PANTHER" id="PTHR47960">
    <property type="entry name" value="DEAD-BOX ATP-DEPENDENT RNA HELICASE 50"/>
    <property type="match status" value="1"/>
</dbReference>
<feature type="short sequence motif" description="Q motif" evidence="5">
    <location>
        <begin position="25"/>
        <end position="53"/>
    </location>
</feature>
<keyword evidence="1" id="KW-0547">Nucleotide-binding</keyword>
<dbReference type="CDD" id="cd00268">
    <property type="entry name" value="DEADc"/>
    <property type="match status" value="1"/>
</dbReference>
<keyword evidence="4" id="KW-0067">ATP-binding</keyword>
<gene>
    <name evidence="10" type="ORF">WJX72_008266</name>
</gene>
<evidence type="ECO:0000259" key="7">
    <source>
        <dbReference type="PROSITE" id="PS51192"/>
    </source>
</evidence>
<evidence type="ECO:0000256" key="2">
    <source>
        <dbReference type="ARBA" id="ARBA00022801"/>
    </source>
</evidence>
<feature type="compositionally biased region" description="Low complexity" evidence="6">
    <location>
        <begin position="466"/>
        <end position="476"/>
    </location>
</feature>
<dbReference type="Proteomes" id="UP001489004">
    <property type="component" value="Unassembled WGS sequence"/>
</dbReference>
<feature type="domain" description="Helicase C-terminal" evidence="8">
    <location>
        <begin position="265"/>
        <end position="421"/>
    </location>
</feature>
<evidence type="ECO:0000256" key="5">
    <source>
        <dbReference type="PROSITE-ProRule" id="PRU00552"/>
    </source>
</evidence>
<reference evidence="10 11" key="1">
    <citation type="journal article" date="2024" name="Nat. Commun.">
        <title>Phylogenomics reveals the evolutionary origins of lichenization in chlorophyte algae.</title>
        <authorList>
            <person name="Puginier C."/>
            <person name="Libourel C."/>
            <person name="Otte J."/>
            <person name="Skaloud P."/>
            <person name="Haon M."/>
            <person name="Grisel S."/>
            <person name="Petersen M."/>
            <person name="Berrin J.G."/>
            <person name="Delaux P.M."/>
            <person name="Dal Grande F."/>
            <person name="Keller J."/>
        </authorList>
    </citation>
    <scope>NUCLEOTIDE SEQUENCE [LARGE SCALE GENOMIC DNA]</scope>
    <source>
        <strain evidence="10 11">SAG 2043</strain>
    </source>
</reference>
<dbReference type="SMART" id="SM00487">
    <property type="entry name" value="DEXDc"/>
    <property type="match status" value="1"/>
</dbReference>
<protein>
    <recommendedName>
        <fullName evidence="12">RNA helicase</fullName>
    </recommendedName>
</protein>